<evidence type="ECO:0000313" key="2">
    <source>
        <dbReference type="EMBL" id="KAH3806139.1"/>
    </source>
</evidence>
<gene>
    <name evidence="2" type="ORF">DPMN_134455</name>
</gene>
<dbReference type="AlphaFoldDB" id="A0A9D4FVL7"/>
<feature type="region of interest" description="Disordered" evidence="1">
    <location>
        <begin position="156"/>
        <end position="181"/>
    </location>
</feature>
<proteinExistence type="predicted"/>
<organism evidence="2 3">
    <name type="scientific">Dreissena polymorpha</name>
    <name type="common">Zebra mussel</name>
    <name type="synonym">Mytilus polymorpha</name>
    <dbReference type="NCBI Taxonomy" id="45954"/>
    <lineage>
        <taxon>Eukaryota</taxon>
        <taxon>Metazoa</taxon>
        <taxon>Spiralia</taxon>
        <taxon>Lophotrochozoa</taxon>
        <taxon>Mollusca</taxon>
        <taxon>Bivalvia</taxon>
        <taxon>Autobranchia</taxon>
        <taxon>Heteroconchia</taxon>
        <taxon>Euheterodonta</taxon>
        <taxon>Imparidentia</taxon>
        <taxon>Neoheterodontei</taxon>
        <taxon>Myida</taxon>
        <taxon>Dreissenoidea</taxon>
        <taxon>Dreissenidae</taxon>
        <taxon>Dreissena</taxon>
    </lineage>
</organism>
<sequence>MTSKKEIDVRPVMNARNIAIIQAQIKNGMRTNNGHPSVLNGRVQPSCTDSASTCSEVDLEYEFQYAVNDTDRSNSYIYTFDTFPARCSTVEGNYTRDIDRADSTEDVGDGQLQISRTKPQLAKAALSRDKRLNSGHERDRPCSADTTCEVKYAEVKREPGGTENSCQRVTTTEHQSAKHGRLQVQRKIGVIKKPVFEDNLTETDCRLRKESAYSGRSCKGDDPGEQSGSRYSKRVSRANRKSETYDPALEKATTFIHGGGKNFSRTNTSLTPIKYGMRYLQMSYTKTNLESNQSLIFLDLLKTSHLKTHLRDSQIKSIERRLEVKRKNPLYSTSYYDNKNITDPYRHNAKKTARSAAQKKLERKEKIKAISDEIQTGYVPTQLTMKIADRKEVVAIGKNCRYLRSKIPDDIEEAE</sequence>
<dbReference type="Proteomes" id="UP000828390">
    <property type="component" value="Unassembled WGS sequence"/>
</dbReference>
<accession>A0A9D4FVL7</accession>
<name>A0A9D4FVL7_DREPO</name>
<feature type="region of interest" description="Disordered" evidence="1">
    <location>
        <begin position="212"/>
        <end position="244"/>
    </location>
</feature>
<keyword evidence="3" id="KW-1185">Reference proteome</keyword>
<reference evidence="2" key="1">
    <citation type="journal article" date="2019" name="bioRxiv">
        <title>The Genome of the Zebra Mussel, Dreissena polymorpha: A Resource for Invasive Species Research.</title>
        <authorList>
            <person name="McCartney M.A."/>
            <person name="Auch B."/>
            <person name="Kono T."/>
            <person name="Mallez S."/>
            <person name="Zhang Y."/>
            <person name="Obille A."/>
            <person name="Becker A."/>
            <person name="Abrahante J.E."/>
            <person name="Garbe J."/>
            <person name="Badalamenti J.P."/>
            <person name="Herman A."/>
            <person name="Mangelson H."/>
            <person name="Liachko I."/>
            <person name="Sullivan S."/>
            <person name="Sone E.D."/>
            <person name="Koren S."/>
            <person name="Silverstein K.A.T."/>
            <person name="Beckman K.B."/>
            <person name="Gohl D.M."/>
        </authorList>
    </citation>
    <scope>NUCLEOTIDE SEQUENCE</scope>
    <source>
        <strain evidence="2">Duluth1</strain>
        <tissue evidence="2">Whole animal</tissue>
    </source>
</reference>
<dbReference type="EMBL" id="JAIWYP010000006">
    <property type="protein sequence ID" value="KAH3806139.1"/>
    <property type="molecule type" value="Genomic_DNA"/>
</dbReference>
<protein>
    <submittedName>
        <fullName evidence="2">Uncharacterized protein</fullName>
    </submittedName>
</protein>
<reference evidence="2" key="2">
    <citation type="submission" date="2020-11" db="EMBL/GenBank/DDBJ databases">
        <authorList>
            <person name="McCartney M.A."/>
            <person name="Auch B."/>
            <person name="Kono T."/>
            <person name="Mallez S."/>
            <person name="Becker A."/>
            <person name="Gohl D.M."/>
            <person name="Silverstein K.A.T."/>
            <person name="Koren S."/>
            <person name="Bechman K.B."/>
            <person name="Herman A."/>
            <person name="Abrahante J.E."/>
            <person name="Garbe J."/>
        </authorList>
    </citation>
    <scope>NUCLEOTIDE SEQUENCE</scope>
    <source>
        <strain evidence="2">Duluth1</strain>
        <tissue evidence="2">Whole animal</tissue>
    </source>
</reference>
<comment type="caution">
    <text evidence="2">The sequence shown here is derived from an EMBL/GenBank/DDBJ whole genome shotgun (WGS) entry which is preliminary data.</text>
</comment>
<evidence type="ECO:0000256" key="1">
    <source>
        <dbReference type="SAM" id="MobiDB-lite"/>
    </source>
</evidence>
<feature type="compositionally biased region" description="Polar residues" evidence="1">
    <location>
        <begin position="162"/>
        <end position="174"/>
    </location>
</feature>
<evidence type="ECO:0000313" key="3">
    <source>
        <dbReference type="Proteomes" id="UP000828390"/>
    </source>
</evidence>